<evidence type="ECO:0000313" key="1">
    <source>
        <dbReference type="EMBL" id="QEQ94712.1"/>
    </source>
</evidence>
<gene>
    <name evidence="1" type="ORF">pEpSNUABM09_14</name>
</gene>
<proteinExistence type="predicted"/>
<dbReference type="InterPro" id="IPR020335">
    <property type="entry name" value="Phage_T7_Gp13"/>
</dbReference>
<dbReference type="Pfam" id="PF11090">
    <property type="entry name" value="Phage_T7_Gp13"/>
    <property type="match status" value="1"/>
</dbReference>
<keyword evidence="2" id="KW-1185">Reference proteome</keyword>
<accession>A0A5J6DA26</accession>
<sequence length="145" mass="16752">MLLQPALPYDLDFFEPHKDDIAEAQAAGIEWRDNIEFAITKGCLSVFDEYHGVIALGGNDGDQCWFVTEERVDALTRSERLVFRKVICEYRDSLLKQYPVLWNYVWVGNQNHIRFLKTIGATFHEEFTESPITGERFQLFTITGG</sequence>
<evidence type="ECO:0000313" key="2">
    <source>
        <dbReference type="Proteomes" id="UP000325714"/>
    </source>
</evidence>
<reference evidence="1 2" key="1">
    <citation type="submission" date="2019-07" db="EMBL/GenBank/DDBJ databases">
        <title>Complete genome sequence of bacteriophage infecting Erwinia pyrifoliae.</title>
        <authorList>
            <person name="Kim S.G."/>
            <person name="Park S.C."/>
        </authorList>
    </citation>
    <scope>NUCLEOTIDE SEQUENCE [LARGE SCALE GENOMIC DNA]</scope>
</reference>
<protein>
    <submittedName>
        <fullName evidence="1">Putative internal core protein</fullName>
    </submittedName>
</protein>
<name>A0A5J6DA26_9CAUD</name>
<organism evidence="1 2">
    <name type="scientific">Erwinia phage pEp_SNUABM_09</name>
    <dbReference type="NCBI Taxonomy" id="2601644"/>
    <lineage>
        <taxon>Viruses</taxon>
        <taxon>Duplodnaviria</taxon>
        <taxon>Heunggongvirae</taxon>
        <taxon>Uroviricota</taxon>
        <taxon>Caudoviricetes</taxon>
        <taxon>Autographivirales</taxon>
        <taxon>Autotranscriptaviridae</taxon>
        <taxon>Studiervirinae</taxon>
        <taxon>Snaubvirus</taxon>
        <taxon>Snaubvirus pEpSNUABM09</taxon>
    </lineage>
</organism>
<dbReference type="EMBL" id="MN184885">
    <property type="protein sequence ID" value="QEQ94712.1"/>
    <property type="molecule type" value="Genomic_DNA"/>
</dbReference>
<dbReference type="Proteomes" id="UP000325714">
    <property type="component" value="Segment"/>
</dbReference>